<evidence type="ECO:0000259" key="4">
    <source>
        <dbReference type="PROSITE" id="PS50126"/>
    </source>
</evidence>
<dbReference type="InterPro" id="IPR003029">
    <property type="entry name" value="S1_domain"/>
</dbReference>
<dbReference type="GO" id="GO:0033290">
    <property type="term" value="C:eukaryotic 48S preinitiation complex"/>
    <property type="evidence" value="ECO:0007669"/>
    <property type="project" value="TreeGrafter"/>
</dbReference>
<dbReference type="AlphaFoldDB" id="A0A9W8IJI1"/>
<dbReference type="InterPro" id="IPR012340">
    <property type="entry name" value="NA-bd_OB-fold"/>
</dbReference>
<reference evidence="5" key="1">
    <citation type="submission" date="2022-07" db="EMBL/GenBank/DDBJ databases">
        <title>Phylogenomic reconstructions and comparative analyses of Kickxellomycotina fungi.</title>
        <authorList>
            <person name="Reynolds N.K."/>
            <person name="Stajich J.E."/>
            <person name="Barry K."/>
            <person name="Grigoriev I.V."/>
            <person name="Crous P."/>
            <person name="Smith M.E."/>
        </authorList>
    </citation>
    <scope>NUCLEOTIDE SEQUENCE</scope>
    <source>
        <strain evidence="5">RSA 476</strain>
    </source>
</reference>
<dbReference type="Gene3D" id="1.10.150.190">
    <property type="entry name" value="Translation initiation factor 2, subunit 1, domain 2"/>
    <property type="match status" value="1"/>
</dbReference>
<accession>A0A9W8IJI1</accession>
<evidence type="ECO:0000313" key="6">
    <source>
        <dbReference type="Proteomes" id="UP001140074"/>
    </source>
</evidence>
<dbReference type="GO" id="GO:0003723">
    <property type="term" value="F:RNA binding"/>
    <property type="evidence" value="ECO:0007669"/>
    <property type="project" value="InterPro"/>
</dbReference>
<organism evidence="5 6">
    <name type="scientific">Coemansia aciculifera</name>
    <dbReference type="NCBI Taxonomy" id="417176"/>
    <lineage>
        <taxon>Eukaryota</taxon>
        <taxon>Fungi</taxon>
        <taxon>Fungi incertae sedis</taxon>
        <taxon>Zoopagomycota</taxon>
        <taxon>Kickxellomycotina</taxon>
        <taxon>Kickxellomycetes</taxon>
        <taxon>Kickxellales</taxon>
        <taxon>Kickxellaceae</taxon>
        <taxon>Coemansia</taxon>
    </lineage>
</organism>
<dbReference type="FunFam" id="2.40.50.140:FF:000015">
    <property type="entry name" value="Eukaryotic translation initiation factor 2 subunit alpha"/>
    <property type="match status" value="1"/>
</dbReference>
<dbReference type="GO" id="GO:0003743">
    <property type="term" value="F:translation initiation factor activity"/>
    <property type="evidence" value="ECO:0007669"/>
    <property type="project" value="UniProtKB-KW"/>
</dbReference>
<dbReference type="SMART" id="SM00316">
    <property type="entry name" value="S1"/>
    <property type="match status" value="1"/>
</dbReference>
<comment type="similarity">
    <text evidence="1">Belongs to the eIF-2-alpha family.</text>
</comment>
<dbReference type="SUPFAM" id="SSF116742">
    <property type="entry name" value="eIF2alpha middle domain-like"/>
    <property type="match status" value="1"/>
</dbReference>
<dbReference type="InterPro" id="IPR024054">
    <property type="entry name" value="TIF2_asu_middle_sf"/>
</dbReference>
<dbReference type="PANTHER" id="PTHR10602">
    <property type="entry name" value="EUKARYOTIC TRANSLATION INITIATION FACTOR 2 SUBUNIT 1"/>
    <property type="match status" value="1"/>
</dbReference>
<evidence type="ECO:0000256" key="1">
    <source>
        <dbReference type="ARBA" id="ARBA00007223"/>
    </source>
</evidence>
<dbReference type="Pfam" id="PF00575">
    <property type="entry name" value="S1"/>
    <property type="match status" value="1"/>
</dbReference>
<dbReference type="GO" id="GO:0005850">
    <property type="term" value="C:eukaryotic translation initiation factor 2 complex"/>
    <property type="evidence" value="ECO:0007669"/>
    <property type="project" value="TreeGrafter"/>
</dbReference>
<feature type="domain" description="S1 motif" evidence="4">
    <location>
        <begin position="18"/>
        <end position="89"/>
    </location>
</feature>
<dbReference type="SUPFAM" id="SSF110993">
    <property type="entry name" value="eIF-2-alpha, C-terminal domain"/>
    <property type="match status" value="1"/>
</dbReference>
<gene>
    <name evidence="5" type="ORF">GGH94_002393</name>
</gene>
<name>A0A9W8IJI1_9FUNG</name>
<sequence length="308" mass="34981">MSSSSSCRFYEAEFPEPDEVVMVKIASINDLGAYVLLEEYNNIQGMISVADLSRRRIRSVQKLVRVGKNEAVVTLRVDKEKGYIDLSKRQASPEEVRKCQEKFERSKTVHSIVVNVAKNLGLEAEDLYKRFGWPLYKKYGHAYDAFKLAITDYDEVLGEYNLEPELKKELMTFITRRLAPKNSKLRADFEMTCYSFQGVEAIRKALKAAEAVSTKETDLQVRLIAPPEYVITTTSVNKDRDIKLMEEALAAADRVIREEGGMIKVTMRPKAVTEHEEKELLAAMEYAERSVAQIAGDDDDSDQDGELD</sequence>
<keyword evidence="2" id="KW-0396">Initiation factor</keyword>
<dbReference type="InterPro" id="IPR024055">
    <property type="entry name" value="TIF2_asu_C"/>
</dbReference>
<protein>
    <recommendedName>
        <fullName evidence="4">S1 motif domain-containing protein</fullName>
    </recommendedName>
</protein>
<dbReference type="Gene3D" id="3.30.70.1130">
    <property type="entry name" value="EIF_2_alpha"/>
    <property type="match status" value="1"/>
</dbReference>
<dbReference type="InterPro" id="IPR011488">
    <property type="entry name" value="TIF_2_asu"/>
</dbReference>
<evidence type="ECO:0000313" key="5">
    <source>
        <dbReference type="EMBL" id="KAJ2865190.1"/>
    </source>
</evidence>
<dbReference type="InterPro" id="IPR044126">
    <property type="entry name" value="S1_IF2_alpha"/>
</dbReference>
<keyword evidence="3" id="KW-0648">Protein biosynthesis</keyword>
<proteinExistence type="inferred from homology"/>
<dbReference type="Pfam" id="PF07541">
    <property type="entry name" value="EIF_2_alpha"/>
    <property type="match status" value="1"/>
</dbReference>
<evidence type="ECO:0000256" key="3">
    <source>
        <dbReference type="ARBA" id="ARBA00022917"/>
    </source>
</evidence>
<dbReference type="PROSITE" id="PS50126">
    <property type="entry name" value="S1"/>
    <property type="match status" value="1"/>
</dbReference>
<dbReference type="Gene3D" id="2.40.50.140">
    <property type="entry name" value="Nucleic acid-binding proteins"/>
    <property type="match status" value="1"/>
</dbReference>
<keyword evidence="6" id="KW-1185">Reference proteome</keyword>
<dbReference type="Proteomes" id="UP001140074">
    <property type="component" value="Unassembled WGS sequence"/>
</dbReference>
<evidence type="ECO:0000256" key="2">
    <source>
        <dbReference type="ARBA" id="ARBA00022540"/>
    </source>
</evidence>
<dbReference type="PANTHER" id="PTHR10602:SF0">
    <property type="entry name" value="EUKARYOTIC TRANSLATION INITIATION FACTOR 2 SUBUNIT 1"/>
    <property type="match status" value="1"/>
</dbReference>
<comment type="caution">
    <text evidence="5">The sequence shown here is derived from an EMBL/GenBank/DDBJ whole genome shotgun (WGS) entry which is preliminary data.</text>
</comment>
<dbReference type="SUPFAM" id="SSF50249">
    <property type="entry name" value="Nucleic acid-binding proteins"/>
    <property type="match status" value="1"/>
</dbReference>
<dbReference type="GO" id="GO:0043022">
    <property type="term" value="F:ribosome binding"/>
    <property type="evidence" value="ECO:0007669"/>
    <property type="project" value="TreeGrafter"/>
</dbReference>
<dbReference type="EMBL" id="JANBUY010000066">
    <property type="protein sequence ID" value="KAJ2865190.1"/>
    <property type="molecule type" value="Genomic_DNA"/>
</dbReference>
<dbReference type="CDD" id="cd04452">
    <property type="entry name" value="S1_IF2_alpha"/>
    <property type="match status" value="1"/>
</dbReference>